<evidence type="ECO:0000313" key="4">
    <source>
        <dbReference type="Proteomes" id="UP000247459"/>
    </source>
</evidence>
<gene>
    <name evidence="3" type="ORF">PIL02S_05151</name>
</gene>
<evidence type="ECO:0000256" key="1">
    <source>
        <dbReference type="SAM" id="Coils"/>
    </source>
</evidence>
<dbReference type="Pfam" id="PF10368">
    <property type="entry name" value="YkyA"/>
    <property type="match status" value="1"/>
</dbReference>
<keyword evidence="2" id="KW-0732">Signal</keyword>
<feature type="signal peptide" evidence="2">
    <location>
        <begin position="1"/>
        <end position="24"/>
    </location>
</feature>
<keyword evidence="3" id="KW-0449">Lipoprotein</keyword>
<dbReference type="PROSITE" id="PS51257">
    <property type="entry name" value="PROKAR_LIPOPROTEIN"/>
    <property type="match status" value="1"/>
</dbReference>
<evidence type="ECO:0000313" key="3">
    <source>
        <dbReference type="EMBL" id="PYY26975.1"/>
    </source>
</evidence>
<dbReference type="AlphaFoldDB" id="A0A2W0CF48"/>
<keyword evidence="1" id="KW-0175">Coiled coil</keyword>
<dbReference type="InterPro" id="IPR036785">
    <property type="entry name" value="YkyA-like_sf"/>
</dbReference>
<dbReference type="Gene3D" id="1.20.120.570">
    <property type="entry name" value="YkyA-like"/>
    <property type="match status" value="1"/>
</dbReference>
<dbReference type="OrthoDB" id="2649583at2"/>
<organism evidence="3 4">
    <name type="scientific">Paenibacillus illinoisensis</name>
    <dbReference type="NCBI Taxonomy" id="59845"/>
    <lineage>
        <taxon>Bacteria</taxon>
        <taxon>Bacillati</taxon>
        <taxon>Bacillota</taxon>
        <taxon>Bacilli</taxon>
        <taxon>Bacillales</taxon>
        <taxon>Paenibacillaceae</taxon>
        <taxon>Paenibacillus</taxon>
    </lineage>
</organism>
<proteinExistence type="predicted"/>
<sequence length="217" mass="24940">MRTWKKSALAAVGLTLAVLTSACGQPQEPAANQVNKLIRNDQEMAQNLKELARHEREEMELYTSILNKGKNKNSDLESLLDQAEEHIAERRKLLEQAETLMKQTQEQTPAVRDSLGRLSFEKEETLVQARAVLDQYEVRAQTFEKFVTSYQQSLDADERLYSLMRGSVDPNLVKIKRAIRERNIQYAQLAEIRKQFNKQTKAFNGANERLVQMEQAS</sequence>
<comment type="caution">
    <text evidence="3">The sequence shown here is derived from an EMBL/GenBank/DDBJ whole genome shotgun (WGS) entry which is preliminary data.</text>
</comment>
<feature type="chain" id="PRO_5038775206" evidence="2">
    <location>
        <begin position="25"/>
        <end position="217"/>
    </location>
</feature>
<name>A0A2W0CF48_9BACL</name>
<evidence type="ECO:0000256" key="2">
    <source>
        <dbReference type="SAM" id="SignalP"/>
    </source>
</evidence>
<feature type="coiled-coil region" evidence="1">
    <location>
        <begin position="31"/>
        <end position="107"/>
    </location>
</feature>
<accession>A0A2W0CF48</accession>
<dbReference type="EMBL" id="PRLG01000028">
    <property type="protein sequence ID" value="PYY26975.1"/>
    <property type="molecule type" value="Genomic_DNA"/>
</dbReference>
<dbReference type="Proteomes" id="UP000247459">
    <property type="component" value="Unassembled WGS sequence"/>
</dbReference>
<dbReference type="SUPFAM" id="SSF140423">
    <property type="entry name" value="MW0975(SA0943)-like"/>
    <property type="match status" value="1"/>
</dbReference>
<dbReference type="InterPro" id="IPR019454">
    <property type="entry name" value="Lipoprot_YkyA-like"/>
</dbReference>
<reference evidence="3 4" key="1">
    <citation type="submission" date="2018-01" db="EMBL/GenBank/DDBJ databases">
        <title>Genome sequence of the PGP bacterium Paenibacillus illinoisensis E3.</title>
        <authorList>
            <person name="Rolli E."/>
            <person name="Marasco R."/>
            <person name="Bessem C."/>
            <person name="Michoud G."/>
            <person name="Gaiarsa S."/>
            <person name="Borin S."/>
            <person name="Daffonchio D."/>
        </authorList>
    </citation>
    <scope>NUCLEOTIDE SEQUENCE [LARGE SCALE GENOMIC DNA]</scope>
    <source>
        <strain evidence="3 4">E3</strain>
    </source>
</reference>
<dbReference type="RefSeq" id="WP_110821934.1">
    <property type="nucleotide sequence ID" value="NZ_PRLG01000028.1"/>
</dbReference>
<protein>
    <submittedName>
        <fullName evidence="3">Lipoprotein</fullName>
    </submittedName>
</protein>